<dbReference type="PANTHER" id="PTHR47926">
    <property type="entry name" value="PENTATRICOPEPTIDE REPEAT-CONTAINING PROTEIN"/>
    <property type="match status" value="1"/>
</dbReference>
<feature type="repeat" description="PPR" evidence="10">
    <location>
        <begin position="6"/>
        <end position="40"/>
    </location>
</feature>
<evidence type="ECO:0000256" key="6">
    <source>
        <dbReference type="ARBA" id="ARBA00022737"/>
    </source>
</evidence>
<comment type="function">
    <text evidence="9 11">RuBisCO catalyzes two reactions: the carboxylation of D-ribulose 1,5-bisphosphate, the primary event in carbon dioxide fixation, as well as the oxidative fragmentation of the pentose substrate. Both reactions occur simultaneously and in competition at the same active site. Although the small subunit is not catalytic it is essential for maximal activity.</text>
</comment>
<keyword evidence="2 9" id="KW-0150">Chloroplast</keyword>
<dbReference type="InterPro" id="IPR011990">
    <property type="entry name" value="TPR-like_helical_dom_sf"/>
</dbReference>
<evidence type="ECO:0000259" key="12">
    <source>
        <dbReference type="SMART" id="SM00961"/>
    </source>
</evidence>
<dbReference type="PROSITE" id="PS51375">
    <property type="entry name" value="PPR"/>
    <property type="match status" value="1"/>
</dbReference>
<keyword evidence="3 9" id="KW-0602">Photosynthesis</keyword>
<dbReference type="InterPro" id="IPR024681">
    <property type="entry name" value="RuBisCO_ssu"/>
</dbReference>
<dbReference type="GO" id="GO:0009507">
    <property type="term" value="C:chloroplast"/>
    <property type="evidence" value="ECO:0007669"/>
    <property type="project" value="UniProtKB-SubCell"/>
</dbReference>
<keyword evidence="5 9" id="KW-0934">Plastid</keyword>
<name>A0A314Y7X1_PRUYE</name>
<dbReference type="NCBIfam" id="TIGR00756">
    <property type="entry name" value="PPR"/>
    <property type="match status" value="1"/>
</dbReference>
<comment type="subunit">
    <text evidence="9 11">Heterohexadecamer of 8 large and 8 small subunits.</text>
</comment>
<protein>
    <recommendedName>
        <fullName evidence="9">Ribulose bisphosphate carboxylase small subunit, chloroplastic</fullName>
        <shortName evidence="9">RuBisCO small subunit</shortName>
    </recommendedName>
</protein>
<keyword evidence="7 9" id="KW-0601">Photorespiration</keyword>
<dbReference type="Pfam" id="PF00101">
    <property type="entry name" value="RuBisCO_small"/>
    <property type="match status" value="1"/>
</dbReference>
<comment type="subcellular location">
    <subcellularLocation>
        <location evidence="9">Plastid</location>
        <location evidence="9">Chloroplast</location>
    </subcellularLocation>
</comment>
<evidence type="ECO:0000256" key="5">
    <source>
        <dbReference type="ARBA" id="ARBA00022640"/>
    </source>
</evidence>
<dbReference type="InterPro" id="IPR046848">
    <property type="entry name" value="E_motif"/>
</dbReference>
<evidence type="ECO:0000256" key="4">
    <source>
        <dbReference type="ARBA" id="ARBA00022567"/>
    </source>
</evidence>
<evidence type="ECO:0000256" key="2">
    <source>
        <dbReference type="ARBA" id="ARBA00022528"/>
    </source>
</evidence>
<dbReference type="Pfam" id="PF01535">
    <property type="entry name" value="PPR"/>
    <property type="match status" value="1"/>
</dbReference>
<dbReference type="Pfam" id="PF20431">
    <property type="entry name" value="E_motif"/>
    <property type="match status" value="1"/>
</dbReference>
<dbReference type="HAMAP" id="MF_00859">
    <property type="entry name" value="RuBisCO_S_bact"/>
    <property type="match status" value="1"/>
</dbReference>
<evidence type="ECO:0000256" key="10">
    <source>
        <dbReference type="PROSITE-ProRule" id="PRU00708"/>
    </source>
</evidence>
<evidence type="ECO:0000256" key="1">
    <source>
        <dbReference type="ARBA" id="ARBA00006643"/>
    </source>
</evidence>
<dbReference type="InterPro" id="IPR002885">
    <property type="entry name" value="PPR_rpt"/>
</dbReference>
<dbReference type="GO" id="GO:0009853">
    <property type="term" value="P:photorespiration"/>
    <property type="evidence" value="ECO:0007669"/>
    <property type="project" value="UniProtKB-UniRule"/>
</dbReference>
<dbReference type="PANTHER" id="PTHR47926:SF350">
    <property type="entry name" value="(WILD MALAYSIAN BANANA) HYPOTHETICAL PROTEIN"/>
    <property type="match status" value="1"/>
</dbReference>
<dbReference type="CDD" id="cd03527">
    <property type="entry name" value="RuBisCO_small"/>
    <property type="match status" value="1"/>
</dbReference>
<comment type="similarity">
    <text evidence="1">Belongs to the PPR family. PCMP-H subfamily.</text>
</comment>
<dbReference type="EMBL" id="PJQY01001540">
    <property type="protein sequence ID" value="PQQ01710.1"/>
    <property type="molecule type" value="Genomic_DNA"/>
</dbReference>
<dbReference type="FunFam" id="3.30.190.10:FF:000001">
    <property type="entry name" value="Ribulose bisphosphate carboxylase small chain, chloroplastic"/>
    <property type="match status" value="1"/>
</dbReference>
<evidence type="ECO:0000256" key="11">
    <source>
        <dbReference type="RuleBase" id="RU003627"/>
    </source>
</evidence>
<dbReference type="AlphaFoldDB" id="A0A314Y7X1"/>
<comment type="similarity">
    <text evidence="9 11">Belongs to the RuBisCO small chain family.</text>
</comment>
<evidence type="ECO:0000256" key="9">
    <source>
        <dbReference type="HAMAP-Rule" id="MF_00860"/>
    </source>
</evidence>
<dbReference type="InterPro" id="IPR046849">
    <property type="entry name" value="E2_motif"/>
</dbReference>
<dbReference type="InterPro" id="IPR036385">
    <property type="entry name" value="RuBisCO_ssu_sf"/>
</dbReference>
<proteinExistence type="inferred from homology"/>
<comment type="miscellaneous">
    <text evidence="9">The basic functional RuBisCO is composed of a large chain homodimer in a 'head-to-tail' conformation. In form I RuBisCO this homodimer is arranged in a barrel-like tetramer with the small subunits forming a tetrameric 'cap' on each end of the 'barrel'.</text>
</comment>
<dbReference type="GO" id="GO:0009451">
    <property type="term" value="P:RNA modification"/>
    <property type="evidence" value="ECO:0007669"/>
    <property type="project" value="InterPro"/>
</dbReference>
<dbReference type="Gene3D" id="1.25.40.10">
    <property type="entry name" value="Tetratricopeptide repeat domain"/>
    <property type="match status" value="1"/>
</dbReference>
<reference evidence="13 14" key="1">
    <citation type="submission" date="2018-02" db="EMBL/GenBank/DDBJ databases">
        <title>Draft genome of wild Prunus yedoensis var. nudiflora.</title>
        <authorList>
            <person name="Baek S."/>
            <person name="Kim J.-H."/>
            <person name="Choi K."/>
            <person name="Kim G.-B."/>
            <person name="Cho A."/>
            <person name="Jang H."/>
            <person name="Shin C.-H."/>
            <person name="Yu H.-J."/>
            <person name="Mun J.-H."/>
        </authorList>
    </citation>
    <scope>NUCLEOTIDE SEQUENCE [LARGE SCALE GENOMIC DNA]</scope>
    <source>
        <strain evidence="14">cv. Jeju island</strain>
        <tissue evidence="13">Leaf</tissue>
    </source>
</reference>
<dbReference type="Pfam" id="PF13041">
    <property type="entry name" value="PPR_2"/>
    <property type="match status" value="1"/>
</dbReference>
<keyword evidence="8 9" id="KW-0120">Carbon dioxide fixation</keyword>
<dbReference type="SUPFAM" id="SSF55239">
    <property type="entry name" value="RuBisCO, small subunit"/>
    <property type="match status" value="1"/>
</dbReference>
<keyword evidence="4 9" id="KW-0113">Calvin cycle</keyword>
<evidence type="ECO:0000256" key="3">
    <source>
        <dbReference type="ARBA" id="ARBA00022531"/>
    </source>
</evidence>
<dbReference type="GO" id="GO:0016984">
    <property type="term" value="F:ribulose-bisphosphate carboxylase activity"/>
    <property type="evidence" value="ECO:0007669"/>
    <property type="project" value="UniProtKB-UniRule"/>
</dbReference>
<evidence type="ECO:0000256" key="8">
    <source>
        <dbReference type="ARBA" id="ARBA00023300"/>
    </source>
</evidence>
<dbReference type="InterPro" id="IPR000894">
    <property type="entry name" value="RuBisCO_ssu_dom"/>
</dbReference>
<dbReference type="Pfam" id="PF20430">
    <property type="entry name" value="Eplus_motif"/>
    <property type="match status" value="1"/>
</dbReference>
<dbReference type="Gene3D" id="3.30.190.10">
    <property type="entry name" value="Ribulose bisphosphate carboxylase, small subunit"/>
    <property type="match status" value="1"/>
</dbReference>
<keyword evidence="14" id="KW-1185">Reference proteome</keyword>
<evidence type="ECO:0000313" key="13">
    <source>
        <dbReference type="EMBL" id="PQQ01710.1"/>
    </source>
</evidence>
<organism evidence="13 14">
    <name type="scientific">Prunus yedoensis var. nudiflora</name>
    <dbReference type="NCBI Taxonomy" id="2094558"/>
    <lineage>
        <taxon>Eukaryota</taxon>
        <taxon>Viridiplantae</taxon>
        <taxon>Streptophyta</taxon>
        <taxon>Embryophyta</taxon>
        <taxon>Tracheophyta</taxon>
        <taxon>Spermatophyta</taxon>
        <taxon>Magnoliopsida</taxon>
        <taxon>eudicotyledons</taxon>
        <taxon>Gunneridae</taxon>
        <taxon>Pentapetalae</taxon>
        <taxon>rosids</taxon>
        <taxon>fabids</taxon>
        <taxon>Rosales</taxon>
        <taxon>Rosaceae</taxon>
        <taxon>Amygdaloideae</taxon>
        <taxon>Amygdaleae</taxon>
        <taxon>Prunus</taxon>
    </lineage>
</organism>
<dbReference type="STRING" id="2094558.A0A314Y7X1"/>
<dbReference type="Proteomes" id="UP000250321">
    <property type="component" value="Unassembled WGS sequence"/>
</dbReference>
<gene>
    <name evidence="9" type="primary">RBCS</name>
    <name evidence="13" type="ORF">Pyn_07669</name>
</gene>
<dbReference type="OrthoDB" id="2013936at2759"/>
<dbReference type="SMART" id="SM00961">
    <property type="entry name" value="RuBisCO_small"/>
    <property type="match status" value="1"/>
</dbReference>
<dbReference type="InterPro" id="IPR046960">
    <property type="entry name" value="PPR_At4g14850-like_plant"/>
</dbReference>
<dbReference type="GO" id="GO:0019253">
    <property type="term" value="P:reductive pentose-phosphate cycle"/>
    <property type="evidence" value="ECO:0007669"/>
    <property type="project" value="UniProtKB-UniRule"/>
</dbReference>
<dbReference type="PRINTS" id="PR00152">
    <property type="entry name" value="RUBISCOSMALL"/>
</dbReference>
<dbReference type="FunFam" id="1.25.40.10:FF:000690">
    <property type="entry name" value="Pentatricopeptide repeat-containing protein"/>
    <property type="match status" value="1"/>
</dbReference>
<comment type="caution">
    <text evidence="13">The sequence shown here is derived from an EMBL/GenBank/DDBJ whole genome shotgun (WGS) entry which is preliminary data.</text>
</comment>
<accession>A0A314Y7X1</accession>
<keyword evidence="6" id="KW-0677">Repeat</keyword>
<evidence type="ECO:0000313" key="14">
    <source>
        <dbReference type="Proteomes" id="UP000250321"/>
    </source>
</evidence>
<feature type="domain" description="Ribulose bisphosphate carboxylase small subunit" evidence="12">
    <location>
        <begin position="273"/>
        <end position="381"/>
    </location>
</feature>
<evidence type="ECO:0000256" key="7">
    <source>
        <dbReference type="ARBA" id="ARBA00023238"/>
    </source>
</evidence>
<sequence length="391" mass="44206">MMPSKDVTTWSAMIMGFAINGENDMGLALFAEMEKKGPKPNSVTFVGVLTACNHKTLVNEAWRLLGRMSKVYGIAPGIEHYGCMVDLLARAGQVKDAEILIRSMAMKPDGAIWGSLLNGCLIHGHAEVGDRLGKLLIELEPQHSGRYVLLANMYAEMGNWEDATRVRKMMKDREVVTSSAWSFIEIDGVVHKFVANDKSHSHSRKIYKTLNQLRRDLEGFSIVLRLLHRLRWPVNHPPKTFPVKDSVGWTKKTVSNGSRTHCMKVWNPINNKKFETLSYLPPLSDDSIAKEIDYMLKKGWIPCLEFDEIGHVYRENSTMPGYYDGRYWTLWKLPMFGCTDPSMVLNEIHQCKTAYPNAYIRCVAFDNIKQGQCMAFIIQKPTATVTAAANA</sequence>
<dbReference type="GO" id="GO:0003729">
    <property type="term" value="F:mRNA binding"/>
    <property type="evidence" value="ECO:0007669"/>
    <property type="project" value="UniProtKB-ARBA"/>
</dbReference>